<proteinExistence type="predicted"/>
<dbReference type="AlphaFoldDB" id="A0A820G2X2"/>
<sequence length="77" mass="8891">VKGMQLTTSDDAKIRPLSNVNYQSSERVKTRRTYPFGNIHQSDMPSRYNALVPIEEFRQPSFSTSIVEIPQMVDEEE</sequence>
<comment type="caution">
    <text evidence="1">The sequence shown here is derived from an EMBL/GenBank/DDBJ whole genome shotgun (WGS) entry which is preliminary data.</text>
</comment>
<accession>A0A820G2X2</accession>
<evidence type="ECO:0000313" key="2">
    <source>
        <dbReference type="Proteomes" id="UP000663844"/>
    </source>
</evidence>
<name>A0A820G2X2_9BILA</name>
<gene>
    <name evidence="1" type="ORF">OXD698_LOCUS44509</name>
</gene>
<organism evidence="1 2">
    <name type="scientific">Adineta steineri</name>
    <dbReference type="NCBI Taxonomy" id="433720"/>
    <lineage>
        <taxon>Eukaryota</taxon>
        <taxon>Metazoa</taxon>
        <taxon>Spiralia</taxon>
        <taxon>Gnathifera</taxon>
        <taxon>Rotifera</taxon>
        <taxon>Eurotatoria</taxon>
        <taxon>Bdelloidea</taxon>
        <taxon>Adinetida</taxon>
        <taxon>Adinetidae</taxon>
        <taxon>Adineta</taxon>
    </lineage>
</organism>
<evidence type="ECO:0000313" key="1">
    <source>
        <dbReference type="EMBL" id="CAF4270960.1"/>
    </source>
</evidence>
<dbReference type="Proteomes" id="UP000663844">
    <property type="component" value="Unassembled WGS sequence"/>
</dbReference>
<protein>
    <submittedName>
        <fullName evidence="1">Uncharacterized protein</fullName>
    </submittedName>
</protein>
<reference evidence="1" key="1">
    <citation type="submission" date="2021-02" db="EMBL/GenBank/DDBJ databases">
        <authorList>
            <person name="Nowell W R."/>
        </authorList>
    </citation>
    <scope>NUCLEOTIDE SEQUENCE</scope>
</reference>
<dbReference type="EMBL" id="CAJOAZ010013729">
    <property type="protein sequence ID" value="CAF4270960.1"/>
    <property type="molecule type" value="Genomic_DNA"/>
</dbReference>
<feature type="non-terminal residue" evidence="1">
    <location>
        <position position="1"/>
    </location>
</feature>